<dbReference type="Pfam" id="PF00015">
    <property type="entry name" value="MCPsignal"/>
    <property type="match status" value="1"/>
</dbReference>
<comment type="similarity">
    <text evidence="3">Belongs to the methyl-accepting chemotaxis (MCP) protein family.</text>
</comment>
<dbReference type="PROSITE" id="PS50111">
    <property type="entry name" value="CHEMOTAXIS_TRANSDUC_2"/>
    <property type="match status" value="1"/>
</dbReference>
<evidence type="ECO:0000313" key="13">
    <source>
        <dbReference type="Proteomes" id="UP001056386"/>
    </source>
</evidence>
<keyword evidence="4" id="KW-0807">Transducer</keyword>
<dbReference type="FunFam" id="1.10.287.950:FF:000001">
    <property type="entry name" value="Methyl-accepting chemotaxis sensory transducer"/>
    <property type="match status" value="1"/>
</dbReference>
<feature type="transmembrane region" description="Helical" evidence="7">
    <location>
        <begin position="6"/>
        <end position="29"/>
    </location>
</feature>
<dbReference type="InterPro" id="IPR047347">
    <property type="entry name" value="YvaQ-like_sensor"/>
</dbReference>
<feature type="coiled-coil region" evidence="5">
    <location>
        <begin position="286"/>
        <end position="316"/>
    </location>
</feature>
<dbReference type="SUPFAM" id="SSF58104">
    <property type="entry name" value="Methyl-accepting chemotaxis protein (MCP) signaling domain"/>
    <property type="match status" value="1"/>
</dbReference>
<name>A0AAP9Y2T6_BURGL</name>
<evidence type="ECO:0000259" key="8">
    <source>
        <dbReference type="PROSITE" id="PS50111"/>
    </source>
</evidence>
<reference evidence="11" key="2">
    <citation type="submission" date="2022-06" db="EMBL/GenBank/DDBJ databases">
        <title>Draft genome sequence of Burkholderia glumae strain GR20004 isolated from rice panicle showing bacterial panicle blight.</title>
        <authorList>
            <person name="Choi S.Y."/>
            <person name="Lee Y.H."/>
        </authorList>
    </citation>
    <scope>NUCLEOTIDE SEQUENCE</scope>
    <source>
        <strain evidence="11">GR20004</strain>
    </source>
</reference>
<dbReference type="CDD" id="cd19411">
    <property type="entry name" value="MCP2201-like_sensor"/>
    <property type="match status" value="1"/>
</dbReference>
<evidence type="ECO:0000256" key="1">
    <source>
        <dbReference type="ARBA" id="ARBA00004370"/>
    </source>
</evidence>
<keyword evidence="13" id="KW-1185">Reference proteome</keyword>
<dbReference type="PROSITE" id="PS50885">
    <property type="entry name" value="HAMP"/>
    <property type="match status" value="1"/>
</dbReference>
<proteinExistence type="inferred from homology"/>
<evidence type="ECO:0000313" key="10">
    <source>
        <dbReference type="EMBL" id="QPQ93078.1"/>
    </source>
</evidence>
<gene>
    <name evidence="10" type="ORF">I6H06_12265</name>
    <name evidence="11" type="ORF">NFI99_20880</name>
</gene>
<evidence type="ECO:0000256" key="4">
    <source>
        <dbReference type="PROSITE-ProRule" id="PRU00284"/>
    </source>
</evidence>
<dbReference type="InterPro" id="IPR004089">
    <property type="entry name" value="MCPsignal_dom"/>
</dbReference>
<dbReference type="SMART" id="SM00283">
    <property type="entry name" value="MA"/>
    <property type="match status" value="1"/>
</dbReference>
<evidence type="ECO:0000256" key="7">
    <source>
        <dbReference type="SAM" id="Phobius"/>
    </source>
</evidence>
<keyword evidence="7" id="KW-0812">Transmembrane</keyword>
<keyword evidence="5" id="KW-0175">Coiled coil</keyword>
<dbReference type="InterPro" id="IPR024478">
    <property type="entry name" value="HlyB_4HB_MCP"/>
</dbReference>
<dbReference type="GO" id="GO:0004888">
    <property type="term" value="F:transmembrane signaling receptor activity"/>
    <property type="evidence" value="ECO:0007669"/>
    <property type="project" value="InterPro"/>
</dbReference>
<dbReference type="Gene3D" id="1.10.287.950">
    <property type="entry name" value="Methyl-accepting chemotaxis protein"/>
    <property type="match status" value="1"/>
</dbReference>
<protein>
    <submittedName>
        <fullName evidence="10">MCP four helix bundle domain-containing protein</fullName>
    </submittedName>
    <submittedName>
        <fullName evidence="11">Methyl-accepting chemotaxis protein</fullName>
    </submittedName>
</protein>
<evidence type="ECO:0000256" key="3">
    <source>
        <dbReference type="ARBA" id="ARBA00029447"/>
    </source>
</evidence>
<sequence>MKNLKIGTRLALCFGALMVLVVITALMGIGRISALSATTTQITENIYVKAAATSKLGYAVLDMSRLARNMILSNDAESLRGFKRDYDARKAEVSQLMATLDANIHTGADRTLFDAVQAASEQFFPFMDDVVALGMQNQDSEAAKLLFGPRYATQGVYLKTLKALTQFQEARMHEGGQFAMAVRAQSIILMVVLSLLAVAIGFGLAWYVTRSVTRPISESVEVAKRVAANDLSQAIVVDRRDEAGQLLEALRIMQHSLAATVVSVRTNAESVATASAQIAQGNTDLSRRTEEQAASLEETAASMEELTATVKQNTENAQQGNQLANRASEIAARGDAVVDRVVGTMAQISTSSTQISGIITVIESIAFQTNILALNAAVEAARAGEQGRGFAVVAAEVRTLAQRSASAAKEIKDLITGSSAHVESGSLLVSEAGTTMKEIMQAVRRVKDLMEEISAASLEQRTGIEQVNQAVSQMDEVTQQNAALVEEASAAAQSMAVQSTELRRSMGMFVLATEATGMANLAPVEADALRPAHRTDAVPSRSGRPMLAKRTEPSDVSWQTF</sequence>
<organism evidence="10 12">
    <name type="scientific">Burkholderia glumae</name>
    <name type="common">Pseudomonas glumae</name>
    <dbReference type="NCBI Taxonomy" id="337"/>
    <lineage>
        <taxon>Bacteria</taxon>
        <taxon>Pseudomonadati</taxon>
        <taxon>Pseudomonadota</taxon>
        <taxon>Betaproteobacteria</taxon>
        <taxon>Burkholderiales</taxon>
        <taxon>Burkholderiaceae</taxon>
        <taxon>Burkholderia</taxon>
    </lineage>
</organism>
<dbReference type="AlphaFoldDB" id="A0AAP9Y2T6"/>
<dbReference type="PANTHER" id="PTHR43531:SF14">
    <property type="entry name" value="METHYL-ACCEPTING CHEMOTAXIS PROTEIN I-RELATED"/>
    <property type="match status" value="1"/>
</dbReference>
<dbReference type="CDD" id="cd06225">
    <property type="entry name" value="HAMP"/>
    <property type="match status" value="1"/>
</dbReference>
<evidence type="ECO:0000256" key="5">
    <source>
        <dbReference type="SAM" id="Coils"/>
    </source>
</evidence>
<dbReference type="EMBL" id="CP099587">
    <property type="protein sequence ID" value="USS47313.1"/>
    <property type="molecule type" value="Genomic_DNA"/>
</dbReference>
<comment type="subcellular location">
    <subcellularLocation>
        <location evidence="1">Membrane</location>
    </subcellularLocation>
</comment>
<dbReference type="CDD" id="cd11386">
    <property type="entry name" value="MCP_signal"/>
    <property type="match status" value="1"/>
</dbReference>
<dbReference type="PRINTS" id="PR00260">
    <property type="entry name" value="CHEMTRNSDUCR"/>
</dbReference>
<dbReference type="InterPro" id="IPR003660">
    <property type="entry name" value="HAMP_dom"/>
</dbReference>
<dbReference type="InterPro" id="IPR051310">
    <property type="entry name" value="MCP_chemotaxis"/>
</dbReference>
<feature type="region of interest" description="Disordered" evidence="6">
    <location>
        <begin position="531"/>
        <end position="561"/>
    </location>
</feature>
<reference evidence="10 12" key="1">
    <citation type="submission" date="2020-12" db="EMBL/GenBank/DDBJ databases">
        <title>FDA dAtabase for Regulatory Grade micrObial Sequences (FDA-ARGOS): Supporting development and validation of Infectious Disease Dx tests.</title>
        <authorList>
            <person name="Minogue T."/>
            <person name="Wolcott M."/>
            <person name="Wasieloski L."/>
            <person name="Aguilar W."/>
            <person name="Moore D."/>
            <person name="Jaissle J."/>
            <person name="Tallon L."/>
            <person name="Sadzewicz L."/>
            <person name="Zhao X."/>
            <person name="Boylan J."/>
            <person name="Ott S."/>
            <person name="Bowen H."/>
            <person name="Vavikolanu K."/>
            <person name="Mehta A."/>
            <person name="Aluvathingal J."/>
            <person name="Nadendla S."/>
            <person name="Yan Y."/>
            <person name="Sichtig H."/>
        </authorList>
    </citation>
    <scope>NUCLEOTIDE SEQUENCE [LARGE SCALE GENOMIC DNA]</scope>
    <source>
        <strain evidence="10 12">FDAARGOS_949</strain>
    </source>
</reference>
<dbReference type="InterPro" id="IPR004090">
    <property type="entry name" value="Chemotax_Me-accpt_rcpt"/>
</dbReference>
<dbReference type="EMBL" id="CP065601">
    <property type="protein sequence ID" value="QPQ93078.1"/>
    <property type="molecule type" value="Genomic_DNA"/>
</dbReference>
<dbReference type="GO" id="GO:0005886">
    <property type="term" value="C:plasma membrane"/>
    <property type="evidence" value="ECO:0007669"/>
    <property type="project" value="TreeGrafter"/>
</dbReference>
<feature type="coiled-coil region" evidence="5">
    <location>
        <begin position="439"/>
        <end position="487"/>
    </location>
</feature>
<dbReference type="Gene3D" id="6.10.340.10">
    <property type="match status" value="1"/>
</dbReference>
<feature type="transmembrane region" description="Helical" evidence="7">
    <location>
        <begin position="187"/>
        <end position="208"/>
    </location>
</feature>
<dbReference type="Pfam" id="PF12729">
    <property type="entry name" value="4HB_MCP_1"/>
    <property type="match status" value="1"/>
</dbReference>
<dbReference type="SMART" id="SM00304">
    <property type="entry name" value="HAMP"/>
    <property type="match status" value="1"/>
</dbReference>
<dbReference type="Pfam" id="PF00672">
    <property type="entry name" value="HAMP"/>
    <property type="match status" value="1"/>
</dbReference>
<evidence type="ECO:0000256" key="2">
    <source>
        <dbReference type="ARBA" id="ARBA00022481"/>
    </source>
</evidence>
<feature type="domain" description="Methyl-accepting transducer" evidence="8">
    <location>
        <begin position="267"/>
        <end position="496"/>
    </location>
</feature>
<keyword evidence="7" id="KW-1133">Transmembrane helix</keyword>
<dbReference type="PANTHER" id="PTHR43531">
    <property type="entry name" value="PROTEIN ICFG"/>
    <property type="match status" value="1"/>
</dbReference>
<keyword evidence="7" id="KW-0472">Membrane</keyword>
<evidence type="ECO:0000313" key="12">
    <source>
        <dbReference type="Proteomes" id="UP000594892"/>
    </source>
</evidence>
<dbReference type="RefSeq" id="WP_015876225.1">
    <property type="nucleotide sequence ID" value="NZ_CP021074.1"/>
</dbReference>
<dbReference type="Proteomes" id="UP000594892">
    <property type="component" value="Chromosome 2"/>
</dbReference>
<feature type="domain" description="HAMP" evidence="9">
    <location>
        <begin position="210"/>
        <end position="262"/>
    </location>
</feature>
<keyword evidence="2" id="KW-0488">Methylation</keyword>
<evidence type="ECO:0000256" key="6">
    <source>
        <dbReference type="SAM" id="MobiDB-lite"/>
    </source>
</evidence>
<evidence type="ECO:0000313" key="11">
    <source>
        <dbReference type="EMBL" id="USS47313.1"/>
    </source>
</evidence>
<evidence type="ECO:0000259" key="9">
    <source>
        <dbReference type="PROSITE" id="PS50885"/>
    </source>
</evidence>
<dbReference type="GeneID" id="45698463"/>
<dbReference type="GO" id="GO:0006935">
    <property type="term" value="P:chemotaxis"/>
    <property type="evidence" value="ECO:0007669"/>
    <property type="project" value="InterPro"/>
</dbReference>
<accession>A0AAP9Y2T6</accession>
<dbReference type="Proteomes" id="UP001056386">
    <property type="component" value="Chromosome 1"/>
</dbReference>
<dbReference type="GO" id="GO:0007165">
    <property type="term" value="P:signal transduction"/>
    <property type="evidence" value="ECO:0007669"/>
    <property type="project" value="UniProtKB-KW"/>
</dbReference>